<evidence type="ECO:0000256" key="2">
    <source>
        <dbReference type="SAM" id="Phobius"/>
    </source>
</evidence>
<feature type="compositionally biased region" description="Low complexity" evidence="1">
    <location>
        <begin position="13"/>
        <end position="32"/>
    </location>
</feature>
<protein>
    <submittedName>
        <fullName evidence="3">Uncharacterized protein</fullName>
    </submittedName>
</protein>
<reference evidence="3 4" key="1">
    <citation type="submission" date="2019-05" db="EMBL/GenBank/DDBJ databases">
        <title>Emergence of the Ug99 lineage of the wheat stem rust pathogen through somatic hybridization.</title>
        <authorList>
            <person name="Li F."/>
            <person name="Upadhyaya N.M."/>
            <person name="Sperschneider J."/>
            <person name="Matny O."/>
            <person name="Nguyen-Phuc H."/>
            <person name="Mago R."/>
            <person name="Raley C."/>
            <person name="Miller M.E."/>
            <person name="Silverstein K.A.T."/>
            <person name="Henningsen E."/>
            <person name="Hirsch C.D."/>
            <person name="Visser B."/>
            <person name="Pretorius Z.A."/>
            <person name="Steffenson B.J."/>
            <person name="Schwessinger B."/>
            <person name="Dodds P.N."/>
            <person name="Figueroa M."/>
        </authorList>
    </citation>
    <scope>NUCLEOTIDE SEQUENCE [LARGE SCALE GENOMIC DNA]</scope>
    <source>
        <strain evidence="3">21-0</strain>
    </source>
</reference>
<keyword evidence="2" id="KW-0472">Membrane</keyword>
<dbReference type="Proteomes" id="UP000324748">
    <property type="component" value="Unassembled WGS sequence"/>
</dbReference>
<keyword evidence="4" id="KW-1185">Reference proteome</keyword>
<keyword evidence="2" id="KW-0812">Transmembrane</keyword>
<feature type="compositionally biased region" description="Low complexity" evidence="1">
    <location>
        <begin position="43"/>
        <end position="54"/>
    </location>
</feature>
<comment type="caution">
    <text evidence="3">The sequence shown here is derived from an EMBL/GenBank/DDBJ whole genome shotgun (WGS) entry which is preliminary data.</text>
</comment>
<keyword evidence="2" id="KW-1133">Transmembrane helix</keyword>
<proteinExistence type="predicted"/>
<sequence length="468" mass="52270">MPRFSPNEDSSSDDFYSSSNASPKSPSVSSKATGNSDEDHSNDPNTSDDPPDTNIFNRHLYGSTAESSSFSNSDDSNERHSDADDKDENDSCSEEDSYLISQIYNHRKPSNSCEESEDGSDATDSDEEHVDYSSSNESCLEETSSANKNDISNHSRTSEEDISVSHQHNPCSDEDDSSSNQDDSSSNKDDSSHSEHHLACSDDDDPLTSDYSEYSGSDDEDDDFVQQRDSDSDSSNNSSGGASTSNSEKKILQKLLALGHRGPQIIKILKQDHGVIMSLRTLSRKRKLWNLRAKDLQKLPPPPLSPPIRASILSSHAKGLNLVEIQARLLKEAKIDVCTRTVKRYLRRLGVKLLVNDVAEGNVTMERVFEAVEHARNSLLHDNTGYRRMRTILMRQYEIRIPRYAPVFPPLQLVLAKVPNFLLDKWFTMFSRRSILMVWPHVSVMLVFAVFIKPMAPITSGPAMDTIN</sequence>
<dbReference type="PANTHER" id="PTHR46177">
    <property type="entry name" value="INTEGRASE CATALYTIC DOMAIN-CONTAINING PROTEIN"/>
    <property type="match status" value="1"/>
</dbReference>
<feature type="region of interest" description="Disordered" evidence="1">
    <location>
        <begin position="1"/>
        <end position="247"/>
    </location>
</feature>
<feature type="compositionally biased region" description="Basic and acidic residues" evidence="1">
    <location>
        <begin position="185"/>
        <end position="200"/>
    </location>
</feature>
<dbReference type="EMBL" id="VSWC01000027">
    <property type="protein sequence ID" value="KAA1111168.1"/>
    <property type="molecule type" value="Genomic_DNA"/>
</dbReference>
<gene>
    <name evidence="3" type="ORF">PGT21_036978</name>
</gene>
<evidence type="ECO:0000313" key="4">
    <source>
        <dbReference type="Proteomes" id="UP000324748"/>
    </source>
</evidence>
<feature type="compositionally biased region" description="Acidic residues" evidence="1">
    <location>
        <begin position="114"/>
        <end position="129"/>
    </location>
</feature>
<dbReference type="OrthoDB" id="5392716at2759"/>
<feature type="compositionally biased region" description="Low complexity" evidence="1">
    <location>
        <begin position="233"/>
        <end position="246"/>
    </location>
</feature>
<feature type="transmembrane region" description="Helical" evidence="2">
    <location>
        <begin position="435"/>
        <end position="452"/>
    </location>
</feature>
<name>A0A5B0QD71_PUCGR</name>
<feature type="compositionally biased region" description="Polar residues" evidence="1">
    <location>
        <begin position="132"/>
        <end position="150"/>
    </location>
</feature>
<evidence type="ECO:0000313" key="3">
    <source>
        <dbReference type="EMBL" id="KAA1111168.1"/>
    </source>
</evidence>
<dbReference type="PANTHER" id="PTHR46177:SF1">
    <property type="entry name" value="INTEGRASE CATALYTIC DOMAIN-CONTAINING PROTEIN"/>
    <property type="match status" value="1"/>
</dbReference>
<organism evidence="3 4">
    <name type="scientific">Puccinia graminis f. sp. tritici</name>
    <dbReference type="NCBI Taxonomy" id="56615"/>
    <lineage>
        <taxon>Eukaryota</taxon>
        <taxon>Fungi</taxon>
        <taxon>Dikarya</taxon>
        <taxon>Basidiomycota</taxon>
        <taxon>Pucciniomycotina</taxon>
        <taxon>Pucciniomycetes</taxon>
        <taxon>Pucciniales</taxon>
        <taxon>Pucciniaceae</taxon>
        <taxon>Puccinia</taxon>
    </lineage>
</organism>
<dbReference type="AlphaFoldDB" id="A0A5B0QD71"/>
<accession>A0A5B0QD71</accession>
<feature type="compositionally biased region" description="Acidic residues" evidence="1">
    <location>
        <begin position="84"/>
        <end position="97"/>
    </location>
</feature>
<evidence type="ECO:0000256" key="1">
    <source>
        <dbReference type="SAM" id="MobiDB-lite"/>
    </source>
</evidence>